<gene>
    <name evidence="1" type="ORF">SAMN05421831_10835</name>
</gene>
<dbReference type="SUPFAM" id="SSF47240">
    <property type="entry name" value="Ferritin-like"/>
    <property type="match status" value="1"/>
</dbReference>
<dbReference type="Pfam" id="PF05138">
    <property type="entry name" value="PaaA_PaaC"/>
    <property type="match status" value="1"/>
</dbReference>
<dbReference type="GO" id="GO:0010124">
    <property type="term" value="P:phenylacetate catabolic process"/>
    <property type="evidence" value="ECO:0007669"/>
    <property type="project" value="InterPro"/>
</dbReference>
<protein>
    <submittedName>
        <fullName evidence="1">Ring-1,2-phenylacetyl-CoA epoxidase subunit PaaC</fullName>
    </submittedName>
</protein>
<evidence type="ECO:0000313" key="2">
    <source>
        <dbReference type="Proteomes" id="UP000242999"/>
    </source>
</evidence>
<dbReference type="GO" id="GO:0005829">
    <property type="term" value="C:cytosol"/>
    <property type="evidence" value="ECO:0007669"/>
    <property type="project" value="TreeGrafter"/>
</dbReference>
<sequence length="253" mass="28670">MTNQEALTDYVLRLGDSALILGQRLCEWCGRAPAVEEEMALMNVGLDLIGQARNWMEYAVELQGQGQDADQLAFTRDAHQYRNLLLVEQPNGNYADTCARQYFYDAWHYFTLKALCDSSDARVAEIAAKGLKEVTYHLRRSSEWIKRLGDGTEQSHAKMQAAIDEIWTYTGEAFIADAVDEQMQAAGIGVDLALIHEQWRAHVEATLQEATLTCPDMQAYMQQGSKQGIHTERLGFILAEMQFLQRAYPHSTW</sequence>
<dbReference type="InterPro" id="IPR007814">
    <property type="entry name" value="PaaA_PaaC"/>
</dbReference>
<dbReference type="FunFam" id="1.20.1260.10:FF:000012">
    <property type="entry name" value="1,2-phenylacetyl-CoA epoxidase, subunit C"/>
    <property type="match status" value="1"/>
</dbReference>
<dbReference type="STRING" id="64971.SAMN05421831_10835"/>
<dbReference type="InterPro" id="IPR052703">
    <property type="entry name" value="Aromatic_CoA_ox/epox"/>
</dbReference>
<organism evidence="1 2">
    <name type="scientific">Allopseudospirillum japonicum</name>
    <dbReference type="NCBI Taxonomy" id="64971"/>
    <lineage>
        <taxon>Bacteria</taxon>
        <taxon>Pseudomonadati</taxon>
        <taxon>Pseudomonadota</taxon>
        <taxon>Gammaproteobacteria</taxon>
        <taxon>Oceanospirillales</taxon>
        <taxon>Oceanospirillaceae</taxon>
        <taxon>Allopseudospirillum</taxon>
    </lineage>
</organism>
<dbReference type="OrthoDB" id="9789947at2"/>
<keyword evidence="2" id="KW-1185">Reference proteome</keyword>
<dbReference type="EMBL" id="FNYH01000008">
    <property type="protein sequence ID" value="SEI70905.1"/>
    <property type="molecule type" value="Genomic_DNA"/>
</dbReference>
<dbReference type="Proteomes" id="UP000242999">
    <property type="component" value="Unassembled WGS sequence"/>
</dbReference>
<dbReference type="PIRSF" id="PIRSF037834">
    <property type="entry name" value="PA_CoA_Oase3"/>
    <property type="match status" value="1"/>
</dbReference>
<name>A0A1H6T3S4_9GAMM</name>
<proteinExistence type="predicted"/>
<dbReference type="Gene3D" id="1.20.1260.10">
    <property type="match status" value="1"/>
</dbReference>
<dbReference type="InterPro" id="IPR012347">
    <property type="entry name" value="Ferritin-like"/>
</dbReference>
<dbReference type="AlphaFoldDB" id="A0A1H6T3S4"/>
<dbReference type="NCBIfam" id="TIGR02158">
    <property type="entry name" value="PA_CoA_Oxy3"/>
    <property type="match status" value="1"/>
</dbReference>
<dbReference type="PANTHER" id="PTHR30458">
    <property type="entry name" value="PHENYLACETIC ACID DEGRADATION PROTEIN PAA"/>
    <property type="match status" value="1"/>
</dbReference>
<evidence type="ECO:0000313" key="1">
    <source>
        <dbReference type="EMBL" id="SEI70905.1"/>
    </source>
</evidence>
<accession>A0A1H6T3S4</accession>
<dbReference type="InterPro" id="IPR009078">
    <property type="entry name" value="Ferritin-like_SF"/>
</dbReference>
<dbReference type="InterPro" id="IPR011882">
    <property type="entry name" value="PaaC"/>
</dbReference>
<dbReference type="RefSeq" id="WP_093310079.1">
    <property type="nucleotide sequence ID" value="NZ_FNYH01000008.1"/>
</dbReference>
<reference evidence="2" key="1">
    <citation type="submission" date="2016-10" db="EMBL/GenBank/DDBJ databases">
        <authorList>
            <person name="Varghese N."/>
            <person name="Submissions S."/>
        </authorList>
    </citation>
    <scope>NUCLEOTIDE SEQUENCE [LARGE SCALE GENOMIC DNA]</scope>
    <source>
        <strain evidence="2">DSM 7165</strain>
    </source>
</reference>
<dbReference type="PANTHER" id="PTHR30458:SF0">
    <property type="entry name" value="1,2-PHENYLACETYL-COA EPOXIDASE, SUBUNIT C"/>
    <property type="match status" value="1"/>
</dbReference>